<keyword evidence="8" id="KW-0067">ATP-binding</keyword>
<evidence type="ECO:0000256" key="7">
    <source>
        <dbReference type="ARBA" id="ARBA00022833"/>
    </source>
</evidence>
<dbReference type="InParanoid" id="E0VGF3"/>
<dbReference type="VEuPathDB" id="VectorBase:PHUM180990"/>
<dbReference type="eggNOG" id="KOG2336">
    <property type="taxonomic scope" value="Eukaryota"/>
</dbReference>
<evidence type="ECO:0000313" key="11">
    <source>
        <dbReference type="EMBL" id="EEB12459.1"/>
    </source>
</evidence>
<dbReference type="GeneID" id="8240112"/>
<evidence type="ECO:0000256" key="2">
    <source>
        <dbReference type="ARBA" id="ARBA00005339"/>
    </source>
</evidence>
<dbReference type="HOGENOM" id="CLU_013325_0_1_1"/>
<reference evidence="12" key="3">
    <citation type="submission" date="2020-05" db="UniProtKB">
        <authorList>
            <consortium name="EnsemblMetazoa"/>
        </authorList>
    </citation>
    <scope>IDENTIFICATION</scope>
    <source>
        <strain evidence="12">USDA</strain>
    </source>
</reference>
<sequence length="388" mass="42623">MDSLESLQSRIKELEEELANEKTKNVCKREKIEEMSSEVVDSNPYSRLMALKRMGVVENYEDIRLKSVAVVGVGGVGSVTAEMLTRCGIGKLILFDYDKVELANMNRLFFTPDQAGQSKVEAAAATLKNINPDVEMETHNFNITTVDNFGTFLDRIQFGGLKGNSVDLVLSCVDNFEARMAINTACNELNQVWMESGVSENAVSGHVQLIKPGRTACFACAPPLVVAAGDEKTLKKEGVCAASLPTTMAVVAGLLVQNALKYLLNFGKVSYYLGYNALLDFFPQMTLKANPVCDDYNCQLKQKLAEAEPENEEEITETNNEVVHEDNDWGISLVDETPAELLKSSANEELAEGLKRAYDAPILSTTDSNSVEEVQTTLEDLMAKMKSI</sequence>
<dbReference type="RefSeq" id="XP_002425197.1">
    <property type="nucleotide sequence ID" value="XM_002425152.1"/>
</dbReference>
<name>E0VGF3_PEDHC</name>
<dbReference type="CDD" id="cd00757">
    <property type="entry name" value="ThiF_MoeB_HesA_family"/>
    <property type="match status" value="1"/>
</dbReference>
<dbReference type="PANTHER" id="PTHR10953">
    <property type="entry name" value="UBIQUITIN-ACTIVATING ENZYME E1"/>
    <property type="match status" value="1"/>
</dbReference>
<dbReference type="Proteomes" id="UP000009046">
    <property type="component" value="Unassembled WGS sequence"/>
</dbReference>
<dbReference type="GO" id="GO:0005829">
    <property type="term" value="C:cytosol"/>
    <property type="evidence" value="ECO:0007669"/>
    <property type="project" value="TreeGrafter"/>
</dbReference>
<dbReference type="InterPro" id="IPR035985">
    <property type="entry name" value="Ubiquitin-activating_enz"/>
</dbReference>
<evidence type="ECO:0000256" key="1">
    <source>
        <dbReference type="ARBA" id="ARBA00003700"/>
    </source>
</evidence>
<dbReference type="FunCoup" id="E0VGF3">
    <property type="interactions" value="2182"/>
</dbReference>
<dbReference type="EnsemblMetazoa" id="PHUM180990-RA">
    <property type="protein sequence ID" value="PHUM180990-PA"/>
    <property type="gene ID" value="PHUM180990"/>
</dbReference>
<comment type="function">
    <text evidence="1">E1-like enzyme which activates UFM1.</text>
</comment>
<evidence type="ECO:0000256" key="4">
    <source>
        <dbReference type="ARBA" id="ARBA00022723"/>
    </source>
</evidence>
<dbReference type="OMA" id="MNIVKDY"/>
<keyword evidence="4" id="KW-0479">Metal-binding</keyword>
<reference evidence="11" key="2">
    <citation type="submission" date="2007-04" db="EMBL/GenBank/DDBJ databases">
        <title>The genome of the human body louse.</title>
        <authorList>
            <consortium name="The Human Body Louse Genome Consortium"/>
            <person name="Kirkness E."/>
            <person name="Walenz B."/>
            <person name="Hass B."/>
            <person name="Bruggner R."/>
            <person name="Strausberg R."/>
        </authorList>
    </citation>
    <scope>NUCLEOTIDE SEQUENCE</scope>
    <source>
        <strain evidence="11">USDA</strain>
    </source>
</reference>
<dbReference type="InterPro" id="IPR029752">
    <property type="entry name" value="D-isomer_DH_CS1"/>
</dbReference>
<dbReference type="GO" id="GO:0046872">
    <property type="term" value="F:metal ion binding"/>
    <property type="evidence" value="ECO:0007669"/>
    <property type="project" value="UniProtKB-KW"/>
</dbReference>
<feature type="domain" description="THIF-type NAD/FAD binding fold" evidence="10">
    <location>
        <begin position="45"/>
        <end position="293"/>
    </location>
</feature>
<dbReference type="PROSITE" id="PS00065">
    <property type="entry name" value="D_2_HYDROXYACID_DH_1"/>
    <property type="match status" value="1"/>
</dbReference>
<dbReference type="EMBL" id="DS235140">
    <property type="protein sequence ID" value="EEB12459.1"/>
    <property type="molecule type" value="Genomic_DNA"/>
</dbReference>
<accession>E0VGF3</accession>
<dbReference type="GO" id="GO:0005524">
    <property type="term" value="F:ATP binding"/>
    <property type="evidence" value="ECO:0007669"/>
    <property type="project" value="UniProtKB-KW"/>
</dbReference>
<evidence type="ECO:0000256" key="3">
    <source>
        <dbReference type="ARBA" id="ARBA00016279"/>
    </source>
</evidence>
<dbReference type="CTD" id="8240112"/>
<keyword evidence="13" id="KW-1185">Reference proteome</keyword>
<dbReference type="PANTHER" id="PTHR10953:SF9">
    <property type="entry name" value="UBIQUITIN-LIKE MODIFIER-ACTIVATING ENZYME 5"/>
    <property type="match status" value="1"/>
</dbReference>
<keyword evidence="7" id="KW-0862">Zinc</keyword>
<keyword evidence="6" id="KW-0833">Ubl conjugation pathway</keyword>
<gene>
    <name evidence="12" type="primary">8240112</name>
    <name evidence="11" type="ORF">Phum_PHUM180990</name>
</gene>
<feature type="coiled-coil region" evidence="9">
    <location>
        <begin position="4"/>
        <end position="31"/>
    </location>
</feature>
<dbReference type="FunFam" id="3.40.50.720:FF:000066">
    <property type="entry name" value="Putative ubiquitin-like modifier-activating enzyme 5"/>
    <property type="match status" value="1"/>
</dbReference>
<evidence type="ECO:0000256" key="8">
    <source>
        <dbReference type="ARBA" id="ARBA00022840"/>
    </source>
</evidence>
<evidence type="ECO:0000313" key="13">
    <source>
        <dbReference type="Proteomes" id="UP000009046"/>
    </source>
</evidence>
<keyword evidence="5" id="KW-0547">Nucleotide-binding</keyword>
<evidence type="ECO:0000259" key="10">
    <source>
        <dbReference type="Pfam" id="PF00899"/>
    </source>
</evidence>
<dbReference type="Gene3D" id="3.40.50.720">
    <property type="entry name" value="NAD(P)-binding Rossmann-like Domain"/>
    <property type="match status" value="1"/>
</dbReference>
<dbReference type="GO" id="GO:0071566">
    <property type="term" value="F:UFM1 activating enzyme activity"/>
    <property type="evidence" value="ECO:0007669"/>
    <property type="project" value="TreeGrafter"/>
</dbReference>
<dbReference type="InterPro" id="IPR000594">
    <property type="entry name" value="ThiF_NAD_FAD-bd"/>
</dbReference>
<protein>
    <recommendedName>
        <fullName evidence="3">Ubiquitin-like modifier-activating enzyme 5</fullName>
    </recommendedName>
</protein>
<reference evidence="11" key="1">
    <citation type="submission" date="2007-04" db="EMBL/GenBank/DDBJ databases">
        <title>Annotation of Pediculus humanus corporis strain USDA.</title>
        <authorList>
            <person name="Kirkness E."/>
            <person name="Hannick L."/>
            <person name="Hass B."/>
            <person name="Bruggner R."/>
            <person name="Lawson D."/>
            <person name="Bidwell S."/>
            <person name="Joardar V."/>
            <person name="Caler E."/>
            <person name="Walenz B."/>
            <person name="Inman J."/>
            <person name="Schobel S."/>
            <person name="Galinsky K."/>
            <person name="Amedeo P."/>
            <person name="Strausberg R."/>
        </authorList>
    </citation>
    <scope>NUCLEOTIDE SEQUENCE</scope>
    <source>
        <strain evidence="11">USDA</strain>
    </source>
</reference>
<proteinExistence type="inferred from homology"/>
<dbReference type="KEGG" id="phu:Phum_PHUM180990"/>
<dbReference type="InterPro" id="IPR045886">
    <property type="entry name" value="ThiF/MoeB/HesA"/>
</dbReference>
<evidence type="ECO:0000313" key="12">
    <source>
        <dbReference type="EnsemblMetazoa" id="PHUM180990-PA"/>
    </source>
</evidence>
<dbReference type="GO" id="GO:0071569">
    <property type="term" value="P:protein ufmylation"/>
    <property type="evidence" value="ECO:0007669"/>
    <property type="project" value="TreeGrafter"/>
</dbReference>
<evidence type="ECO:0000256" key="6">
    <source>
        <dbReference type="ARBA" id="ARBA00022786"/>
    </source>
</evidence>
<evidence type="ECO:0000256" key="9">
    <source>
        <dbReference type="SAM" id="Coils"/>
    </source>
</evidence>
<organism>
    <name type="scientific">Pediculus humanus subsp. corporis</name>
    <name type="common">Body louse</name>
    <dbReference type="NCBI Taxonomy" id="121224"/>
    <lineage>
        <taxon>Eukaryota</taxon>
        <taxon>Metazoa</taxon>
        <taxon>Ecdysozoa</taxon>
        <taxon>Arthropoda</taxon>
        <taxon>Hexapoda</taxon>
        <taxon>Insecta</taxon>
        <taxon>Pterygota</taxon>
        <taxon>Neoptera</taxon>
        <taxon>Paraneoptera</taxon>
        <taxon>Psocodea</taxon>
        <taxon>Troctomorpha</taxon>
        <taxon>Phthiraptera</taxon>
        <taxon>Anoplura</taxon>
        <taxon>Pediculidae</taxon>
        <taxon>Pediculus</taxon>
    </lineage>
</organism>
<keyword evidence="9" id="KW-0175">Coiled coil</keyword>
<dbReference type="SUPFAM" id="SSF69572">
    <property type="entry name" value="Activating enzymes of the ubiquitin-like proteins"/>
    <property type="match status" value="1"/>
</dbReference>
<dbReference type="STRING" id="121224.E0VGF3"/>
<evidence type="ECO:0000256" key="5">
    <source>
        <dbReference type="ARBA" id="ARBA00022741"/>
    </source>
</evidence>
<dbReference type="OrthoDB" id="206053at2759"/>
<dbReference type="EMBL" id="AAZO01002104">
    <property type="status" value="NOT_ANNOTATED_CDS"/>
    <property type="molecule type" value="Genomic_DNA"/>
</dbReference>
<dbReference type="AlphaFoldDB" id="E0VGF3"/>
<comment type="similarity">
    <text evidence="2">Belongs to the ubiquitin-activating E1 family. UBA5 subfamily.</text>
</comment>
<dbReference type="Pfam" id="PF00899">
    <property type="entry name" value="ThiF"/>
    <property type="match status" value="1"/>
</dbReference>